<keyword evidence="2" id="KW-0768">Sushi</keyword>
<dbReference type="InterPro" id="IPR000436">
    <property type="entry name" value="Sushi_SCR_CCP_dom"/>
</dbReference>
<evidence type="ECO:0000256" key="3">
    <source>
        <dbReference type="SAM" id="SignalP"/>
    </source>
</evidence>
<dbReference type="Ensembl" id="ENSCINT00000026827.2">
    <property type="protein sequence ID" value="ENSCINP00000026581.2"/>
    <property type="gene ID" value="ENSCING00000014791.2"/>
</dbReference>
<evidence type="ECO:0000313" key="5">
    <source>
        <dbReference type="Ensembl" id="ENSCINP00000026581.2"/>
    </source>
</evidence>
<feature type="domain" description="Sushi" evidence="4">
    <location>
        <begin position="121"/>
        <end position="185"/>
    </location>
</feature>
<evidence type="ECO:0000313" key="6">
    <source>
        <dbReference type="Proteomes" id="UP000008144"/>
    </source>
</evidence>
<comment type="caution">
    <text evidence="2">Lacks conserved residue(s) required for the propagation of feature annotation.</text>
</comment>
<dbReference type="InterPro" id="IPR045860">
    <property type="entry name" value="Snake_toxin-like_sf"/>
</dbReference>
<keyword evidence="1 2" id="KW-1015">Disulfide bond</keyword>
<dbReference type="Gene3D" id="2.10.70.10">
    <property type="entry name" value="Complement Module, domain 1"/>
    <property type="match status" value="1"/>
</dbReference>
<dbReference type="InParanoid" id="F6VLE7"/>
<name>F6VLE7_CIOIN</name>
<dbReference type="Proteomes" id="UP000008144">
    <property type="component" value="Chromosome 14"/>
</dbReference>
<dbReference type="Pfam" id="PF00084">
    <property type="entry name" value="Sushi"/>
    <property type="match status" value="1"/>
</dbReference>
<organism evidence="5 6">
    <name type="scientific">Ciona intestinalis</name>
    <name type="common">Transparent sea squirt</name>
    <name type="synonym">Ascidia intestinalis</name>
    <dbReference type="NCBI Taxonomy" id="7719"/>
    <lineage>
        <taxon>Eukaryota</taxon>
        <taxon>Metazoa</taxon>
        <taxon>Chordata</taxon>
        <taxon>Tunicata</taxon>
        <taxon>Ascidiacea</taxon>
        <taxon>Phlebobranchia</taxon>
        <taxon>Cionidae</taxon>
        <taxon>Ciona</taxon>
    </lineage>
</organism>
<dbReference type="SUPFAM" id="SSF57302">
    <property type="entry name" value="Snake toxin-like"/>
    <property type="match status" value="1"/>
</dbReference>
<dbReference type="CDD" id="cd00033">
    <property type="entry name" value="CCP"/>
    <property type="match status" value="1"/>
</dbReference>
<feature type="disulfide bond" evidence="2">
    <location>
        <begin position="123"/>
        <end position="166"/>
    </location>
</feature>
<feature type="signal peptide" evidence="3">
    <location>
        <begin position="1"/>
        <end position="19"/>
    </location>
</feature>
<evidence type="ECO:0000256" key="1">
    <source>
        <dbReference type="ARBA" id="ARBA00023157"/>
    </source>
</evidence>
<dbReference type="GeneTree" id="ENSGT00940000164806"/>
<dbReference type="AlphaFoldDB" id="F6VLE7"/>
<dbReference type="SUPFAM" id="SSF57535">
    <property type="entry name" value="Complement control module/SCR domain"/>
    <property type="match status" value="1"/>
</dbReference>
<proteinExistence type="predicted"/>
<dbReference type="EMBL" id="EAAA01001165">
    <property type="status" value="NOT_ANNOTATED_CDS"/>
    <property type="molecule type" value="Genomic_DNA"/>
</dbReference>
<dbReference type="OMA" id="CCCDFDN"/>
<dbReference type="InterPro" id="IPR035976">
    <property type="entry name" value="Sushi/SCR/CCP_sf"/>
</dbReference>
<dbReference type="HOGENOM" id="CLU_109625_0_0_1"/>
<dbReference type="CDD" id="cd23539">
    <property type="entry name" value="TFP_LU_ECD_CinHb4_like"/>
    <property type="match status" value="1"/>
</dbReference>
<keyword evidence="3" id="KW-0732">Signal</keyword>
<dbReference type="PROSITE" id="PS50923">
    <property type="entry name" value="SUSHI"/>
    <property type="match status" value="1"/>
</dbReference>
<keyword evidence="6" id="KW-1185">Reference proteome</keyword>
<protein>
    <recommendedName>
        <fullName evidence="4">Sushi domain-containing protein</fullName>
    </recommendedName>
</protein>
<feature type="chain" id="PRO_5003348919" description="Sushi domain-containing protein" evidence="3">
    <location>
        <begin position="20"/>
        <end position="203"/>
    </location>
</feature>
<reference evidence="5" key="4">
    <citation type="submission" date="2025-09" db="UniProtKB">
        <authorList>
            <consortium name="Ensembl"/>
        </authorList>
    </citation>
    <scope>IDENTIFICATION</scope>
</reference>
<sequence>MKILTAIITLAALVCSVNALLTCWECRNARSNRECRLNGQLRRCQPNEKACQTEVRRDPHGIRISKMCKQARACDNNFVQNPRSAWYPSQCSDIHGSVCRCCCDFDNCNTPSIACASRPEPTCERLPSPENGDVSCYGNASVPVGEQCFFECSIGFTMTGNPTLTCQLTSPTTAAYDQPAPACISPQRDEILCQPELEDPEFG</sequence>
<evidence type="ECO:0000256" key="2">
    <source>
        <dbReference type="PROSITE-ProRule" id="PRU00302"/>
    </source>
</evidence>
<reference evidence="5" key="2">
    <citation type="journal article" date="2008" name="Genome Biol.">
        <title>Improved genome assembly and evidence-based global gene model set for the chordate Ciona intestinalis: new insight into intron and operon populations.</title>
        <authorList>
            <person name="Satou Y."/>
            <person name="Mineta K."/>
            <person name="Ogasawara M."/>
            <person name="Sasakura Y."/>
            <person name="Shoguchi E."/>
            <person name="Ueno K."/>
            <person name="Yamada L."/>
            <person name="Matsumoto J."/>
            <person name="Wasserscheid J."/>
            <person name="Dewar K."/>
            <person name="Wiley G.B."/>
            <person name="Macmil S.L."/>
            <person name="Roe B.A."/>
            <person name="Zeller R.W."/>
            <person name="Hastings K.E."/>
            <person name="Lemaire P."/>
            <person name="Lindquist E."/>
            <person name="Endo T."/>
            <person name="Hotta K."/>
            <person name="Inaba K."/>
        </authorList>
    </citation>
    <scope>NUCLEOTIDE SEQUENCE [LARGE SCALE GENOMIC DNA]</scope>
    <source>
        <strain evidence="5">wild type</strain>
    </source>
</reference>
<reference evidence="5" key="3">
    <citation type="submission" date="2025-08" db="UniProtKB">
        <authorList>
            <consortium name="Ensembl"/>
        </authorList>
    </citation>
    <scope>IDENTIFICATION</scope>
</reference>
<accession>F6VLE7</accession>
<dbReference type="SMART" id="SM00032">
    <property type="entry name" value="CCP"/>
    <property type="match status" value="1"/>
</dbReference>
<evidence type="ECO:0000259" key="4">
    <source>
        <dbReference type="PROSITE" id="PS50923"/>
    </source>
</evidence>
<reference evidence="6" key="1">
    <citation type="journal article" date="2002" name="Science">
        <title>The draft genome of Ciona intestinalis: insights into chordate and vertebrate origins.</title>
        <authorList>
            <person name="Dehal P."/>
            <person name="Satou Y."/>
            <person name="Campbell R.K."/>
            <person name="Chapman J."/>
            <person name="Degnan B."/>
            <person name="De Tomaso A."/>
            <person name="Davidson B."/>
            <person name="Di Gregorio A."/>
            <person name="Gelpke M."/>
            <person name="Goodstein D.M."/>
            <person name="Harafuji N."/>
            <person name="Hastings K.E."/>
            <person name="Ho I."/>
            <person name="Hotta K."/>
            <person name="Huang W."/>
            <person name="Kawashima T."/>
            <person name="Lemaire P."/>
            <person name="Martinez D."/>
            <person name="Meinertzhagen I.A."/>
            <person name="Necula S."/>
            <person name="Nonaka M."/>
            <person name="Putnam N."/>
            <person name="Rash S."/>
            <person name="Saiga H."/>
            <person name="Satake M."/>
            <person name="Terry A."/>
            <person name="Yamada L."/>
            <person name="Wang H.G."/>
            <person name="Awazu S."/>
            <person name="Azumi K."/>
            <person name="Boore J."/>
            <person name="Branno M."/>
            <person name="Chin-Bow S."/>
            <person name="DeSantis R."/>
            <person name="Doyle S."/>
            <person name="Francino P."/>
            <person name="Keys D.N."/>
            <person name="Haga S."/>
            <person name="Hayashi H."/>
            <person name="Hino K."/>
            <person name="Imai K.S."/>
            <person name="Inaba K."/>
            <person name="Kano S."/>
            <person name="Kobayashi K."/>
            <person name="Kobayashi M."/>
            <person name="Lee B.I."/>
            <person name="Makabe K.W."/>
            <person name="Manohar C."/>
            <person name="Matassi G."/>
            <person name="Medina M."/>
            <person name="Mochizuki Y."/>
            <person name="Mount S."/>
            <person name="Morishita T."/>
            <person name="Miura S."/>
            <person name="Nakayama A."/>
            <person name="Nishizaka S."/>
            <person name="Nomoto H."/>
            <person name="Ohta F."/>
            <person name="Oishi K."/>
            <person name="Rigoutsos I."/>
            <person name="Sano M."/>
            <person name="Sasaki A."/>
            <person name="Sasakura Y."/>
            <person name="Shoguchi E."/>
            <person name="Shin-i T."/>
            <person name="Spagnuolo A."/>
            <person name="Stainier D."/>
            <person name="Suzuki M.M."/>
            <person name="Tassy O."/>
            <person name="Takatori N."/>
            <person name="Tokuoka M."/>
            <person name="Yagi K."/>
            <person name="Yoshizaki F."/>
            <person name="Wada S."/>
            <person name="Zhang C."/>
            <person name="Hyatt P.D."/>
            <person name="Larimer F."/>
            <person name="Detter C."/>
            <person name="Doggett N."/>
            <person name="Glavina T."/>
            <person name="Hawkins T."/>
            <person name="Richardson P."/>
            <person name="Lucas S."/>
            <person name="Kohara Y."/>
            <person name="Levine M."/>
            <person name="Satoh N."/>
            <person name="Rokhsar D.S."/>
        </authorList>
    </citation>
    <scope>NUCLEOTIDE SEQUENCE [LARGE SCALE GENOMIC DNA]</scope>
</reference>